<protein>
    <recommendedName>
        <fullName evidence="8">D-lyxose ketol-isomerase</fullName>
        <ecNumber evidence="8">5.3.1.15</ecNumber>
    </recommendedName>
</protein>
<evidence type="ECO:0000256" key="1">
    <source>
        <dbReference type="ARBA" id="ARBA00001936"/>
    </source>
</evidence>
<keyword evidence="10" id="KW-1185">Reference proteome</keyword>
<reference evidence="10" key="1">
    <citation type="submission" date="2020-07" db="EMBL/GenBank/DDBJ databases">
        <title>Complete genome sequencing of Coprobacter sp. strain 2CBH44.</title>
        <authorList>
            <person name="Sakamoto M."/>
            <person name="Murakami T."/>
            <person name="Mori H."/>
        </authorList>
    </citation>
    <scope>NUCLEOTIDE SEQUENCE [LARGE SCALE GENOMIC DNA]</scope>
    <source>
        <strain evidence="10">2CBH44</strain>
    </source>
</reference>
<accession>A0A7G1I1T2</accession>
<sequence>MKRSEVNRYIKQAIKLFDENNFHLPSWALLTPEEWKDKIATERCKEIIDHTLGWDVTDFGKNNFMKEGLTLFTLRNGSPKSEKTYCEKIMVSYVNQITPMHFHWNKMEDIINRGGGILALQLWKANKKEEKTSDSFTVQIDGITQNIEAGEIIQLNPGESITLEPYIYHQFWAEKETCIIGEVSKVNDDSNDNRFYEPLGRYPEIEEDESPLFLLCTEYL</sequence>
<dbReference type="AlphaFoldDB" id="A0A7G1I1T2"/>
<dbReference type="EMBL" id="AP023322">
    <property type="protein sequence ID" value="BCI64551.1"/>
    <property type="molecule type" value="Genomic_DNA"/>
</dbReference>
<evidence type="ECO:0000256" key="3">
    <source>
        <dbReference type="ARBA" id="ARBA00023211"/>
    </source>
</evidence>
<comment type="catalytic activity">
    <reaction evidence="6">
        <text>D-lyxose = D-xylulose</text>
        <dbReference type="Rhea" id="RHEA:14201"/>
        <dbReference type="ChEBI" id="CHEBI:16789"/>
        <dbReference type="ChEBI" id="CHEBI:17140"/>
        <dbReference type="EC" id="5.3.1.15"/>
    </reaction>
</comment>
<evidence type="ECO:0000256" key="4">
    <source>
        <dbReference type="ARBA" id="ARBA00023235"/>
    </source>
</evidence>
<evidence type="ECO:0000256" key="6">
    <source>
        <dbReference type="ARBA" id="ARBA00044907"/>
    </source>
</evidence>
<dbReference type="InterPro" id="IPR014710">
    <property type="entry name" value="RmlC-like_jellyroll"/>
</dbReference>
<keyword evidence="3" id="KW-0464">Manganese</keyword>
<dbReference type="InterPro" id="IPR047581">
    <property type="entry name" value="EcSI_cupin"/>
</dbReference>
<evidence type="ECO:0000256" key="2">
    <source>
        <dbReference type="ARBA" id="ARBA00022723"/>
    </source>
</evidence>
<evidence type="ECO:0000313" key="9">
    <source>
        <dbReference type="EMBL" id="BCI64551.1"/>
    </source>
</evidence>
<comment type="similarity">
    <text evidence="7">Belongs to the D-lyxose ketol-isomerase family.</text>
</comment>
<dbReference type="CDD" id="cd20309">
    <property type="entry name" value="cupin_EcSI"/>
    <property type="match status" value="1"/>
</dbReference>
<dbReference type="RefSeq" id="WP_200755102.1">
    <property type="nucleotide sequence ID" value="NZ_AP023322.1"/>
</dbReference>
<keyword evidence="4" id="KW-0413">Isomerase</keyword>
<dbReference type="Gene3D" id="2.60.120.10">
    <property type="entry name" value="Jelly Rolls"/>
    <property type="match status" value="1"/>
</dbReference>
<comment type="cofactor">
    <cofactor evidence="1">
        <name>Mn(2+)</name>
        <dbReference type="ChEBI" id="CHEBI:29035"/>
    </cofactor>
</comment>
<proteinExistence type="inferred from homology"/>
<dbReference type="Pfam" id="PF07385">
    <property type="entry name" value="Lyx_isomer"/>
    <property type="match status" value="1"/>
</dbReference>
<evidence type="ECO:0000313" key="10">
    <source>
        <dbReference type="Proteomes" id="UP000594042"/>
    </source>
</evidence>
<dbReference type="GO" id="GO:0046872">
    <property type="term" value="F:metal ion binding"/>
    <property type="evidence" value="ECO:0007669"/>
    <property type="project" value="UniProtKB-KW"/>
</dbReference>
<dbReference type="InterPro" id="IPR010864">
    <property type="entry name" value="D-lyxose_isomer"/>
</dbReference>
<dbReference type="KEGG" id="copr:Cop2CBH44_29040"/>
<dbReference type="EC" id="5.3.1.15" evidence="8"/>
<organism evidence="9 10">
    <name type="scientific">Coprobacter secundus subsp. similis</name>
    <dbReference type="NCBI Taxonomy" id="2751153"/>
    <lineage>
        <taxon>Bacteria</taxon>
        <taxon>Pseudomonadati</taxon>
        <taxon>Bacteroidota</taxon>
        <taxon>Bacteroidia</taxon>
        <taxon>Bacteroidales</taxon>
        <taxon>Barnesiellaceae</taxon>
        <taxon>Coprobacter</taxon>
    </lineage>
</organism>
<dbReference type="InterPro" id="IPR011051">
    <property type="entry name" value="RmlC_Cupin_sf"/>
</dbReference>
<keyword evidence="5" id="KW-0119">Carbohydrate metabolism</keyword>
<evidence type="ECO:0000256" key="5">
    <source>
        <dbReference type="ARBA" id="ARBA00023277"/>
    </source>
</evidence>
<dbReference type="Proteomes" id="UP000594042">
    <property type="component" value="Chromosome"/>
</dbReference>
<name>A0A7G1I1T2_9BACT</name>
<gene>
    <name evidence="9" type="ORF">Cop2CBH44_29040</name>
</gene>
<keyword evidence="2" id="KW-0479">Metal-binding</keyword>
<evidence type="ECO:0000256" key="8">
    <source>
        <dbReference type="ARBA" id="ARBA00044972"/>
    </source>
</evidence>
<evidence type="ECO:0000256" key="7">
    <source>
        <dbReference type="ARBA" id="ARBA00044951"/>
    </source>
</evidence>
<dbReference type="SUPFAM" id="SSF51182">
    <property type="entry name" value="RmlC-like cupins"/>
    <property type="match status" value="1"/>
</dbReference>
<dbReference type="GO" id="GO:0047828">
    <property type="term" value="F:D-lyxose ketol-isomerase activity"/>
    <property type="evidence" value="ECO:0007669"/>
    <property type="project" value="UniProtKB-EC"/>
</dbReference>